<dbReference type="STRING" id="1348624.GCA_001591545_02269"/>
<evidence type="ECO:0008006" key="3">
    <source>
        <dbReference type="Google" id="ProtNLM"/>
    </source>
</evidence>
<dbReference type="Proteomes" id="UP000249134">
    <property type="component" value="Chromosome 1"/>
</dbReference>
<dbReference type="AlphaFoldDB" id="A0A2X4ZNG3"/>
<dbReference type="InterPro" id="IPR025906">
    <property type="entry name" value="YjfB_motility"/>
</dbReference>
<dbReference type="Pfam" id="PF14070">
    <property type="entry name" value="YjfB_motility"/>
    <property type="match status" value="1"/>
</dbReference>
<protein>
    <recommendedName>
        <fullName evidence="3">Motility protein</fullName>
    </recommendedName>
</protein>
<gene>
    <name evidence="1" type="ORF">NCTC4824_03513</name>
</gene>
<dbReference type="EMBL" id="LS483476">
    <property type="protein sequence ID" value="SQI61944.1"/>
    <property type="molecule type" value="Genomic_DNA"/>
</dbReference>
<keyword evidence="2" id="KW-1185">Reference proteome</keyword>
<name>A0A2X4ZNG3_LEDLE</name>
<accession>A0A2X4ZNG3</accession>
<sequence>MDIAALSMALSQGKVQQQASISVMQMAKGTAVQQGDAMVDLLNSANVTAIQHAAQPHLGGNIDLKM</sequence>
<dbReference type="KEGG" id="blen:NCTC4824_03513"/>
<proteinExistence type="predicted"/>
<evidence type="ECO:0000313" key="1">
    <source>
        <dbReference type="EMBL" id="SQI61944.1"/>
    </source>
</evidence>
<dbReference type="RefSeq" id="WP_066141609.1">
    <property type="nucleotide sequence ID" value="NZ_CBCSGM010000003.1"/>
</dbReference>
<evidence type="ECO:0000313" key="2">
    <source>
        <dbReference type="Proteomes" id="UP000249134"/>
    </source>
</evidence>
<organism evidence="1 2">
    <name type="scientific">Lederbergia lenta</name>
    <name type="common">Bacillus lentus</name>
    <dbReference type="NCBI Taxonomy" id="1467"/>
    <lineage>
        <taxon>Bacteria</taxon>
        <taxon>Bacillati</taxon>
        <taxon>Bacillota</taxon>
        <taxon>Bacilli</taxon>
        <taxon>Bacillales</taxon>
        <taxon>Bacillaceae</taxon>
        <taxon>Lederbergia</taxon>
    </lineage>
</organism>
<reference evidence="1 2" key="1">
    <citation type="submission" date="2018-06" db="EMBL/GenBank/DDBJ databases">
        <authorList>
            <consortium name="Pathogen Informatics"/>
            <person name="Doyle S."/>
        </authorList>
    </citation>
    <scope>NUCLEOTIDE SEQUENCE [LARGE SCALE GENOMIC DNA]</scope>
    <source>
        <strain evidence="1 2">NCTC4824</strain>
    </source>
</reference>